<organism evidence="2 3">
    <name type="scientific">Paenirhodobacter populi</name>
    <dbReference type="NCBI Taxonomy" id="2306993"/>
    <lineage>
        <taxon>Bacteria</taxon>
        <taxon>Pseudomonadati</taxon>
        <taxon>Pseudomonadota</taxon>
        <taxon>Alphaproteobacteria</taxon>
        <taxon>Rhodobacterales</taxon>
        <taxon>Rhodobacter group</taxon>
        <taxon>Paenirhodobacter</taxon>
    </lineage>
</organism>
<dbReference type="Proteomes" id="UP000285295">
    <property type="component" value="Unassembled WGS sequence"/>
</dbReference>
<accession>A0A443K844</accession>
<reference evidence="2 3" key="2">
    <citation type="submission" date="2019-01" db="EMBL/GenBank/DDBJ databases">
        <authorList>
            <person name="Li Y."/>
        </authorList>
    </citation>
    <scope>NUCLEOTIDE SEQUENCE [LARGE SCALE GENOMIC DNA]</scope>
    <source>
        <strain evidence="2 3">D19-10-3-21</strain>
    </source>
</reference>
<dbReference type="AlphaFoldDB" id="A0A443K844"/>
<comment type="caution">
    <text evidence="2">The sequence shown here is derived from an EMBL/GenBank/DDBJ whole genome shotgun (WGS) entry which is preliminary data.</text>
</comment>
<feature type="signal peptide" evidence="1">
    <location>
        <begin position="1"/>
        <end position="24"/>
    </location>
</feature>
<reference evidence="2 3" key="1">
    <citation type="submission" date="2019-01" db="EMBL/GenBank/DDBJ databases">
        <title>Sinorhodobacter populi sp. nov. isolated from the symptomatic bark tissue of Populus euramericana canker.</title>
        <authorList>
            <person name="Xu G."/>
        </authorList>
    </citation>
    <scope>NUCLEOTIDE SEQUENCE [LARGE SCALE GENOMIC DNA]</scope>
    <source>
        <strain evidence="2 3">D19-10-3-21</strain>
    </source>
</reference>
<keyword evidence="1" id="KW-0732">Signal</keyword>
<sequence length="119" mass="13136">MKRRDLLTAALAAPLAAVPAVAVAETAETPVMALFREWASYWTWLNSPATREMDEDDFSKLTDHADDLTMRIAKTAAKNTRDLVAKFVALSDYGEMGLPDPEKTPELWAEARALIEQAA</sequence>
<protein>
    <submittedName>
        <fullName evidence="2">Uncharacterized protein</fullName>
    </submittedName>
</protein>
<evidence type="ECO:0000313" key="2">
    <source>
        <dbReference type="EMBL" id="RWR28853.1"/>
    </source>
</evidence>
<feature type="chain" id="PRO_5019460486" evidence="1">
    <location>
        <begin position="25"/>
        <end position="119"/>
    </location>
</feature>
<dbReference type="EMBL" id="SAUX01000013">
    <property type="protein sequence ID" value="RWR28853.1"/>
    <property type="molecule type" value="Genomic_DNA"/>
</dbReference>
<gene>
    <name evidence="2" type="ORF">D2T31_12130</name>
</gene>
<evidence type="ECO:0000313" key="3">
    <source>
        <dbReference type="Proteomes" id="UP000285295"/>
    </source>
</evidence>
<name>A0A443K844_9RHOB</name>
<proteinExistence type="predicted"/>
<evidence type="ECO:0000256" key="1">
    <source>
        <dbReference type="SAM" id="SignalP"/>
    </source>
</evidence>
<dbReference type="RefSeq" id="WP_128237571.1">
    <property type="nucleotide sequence ID" value="NZ_SAUX01000013.1"/>
</dbReference>